<feature type="transmembrane region" description="Helical" evidence="8">
    <location>
        <begin position="162"/>
        <end position="183"/>
    </location>
</feature>
<evidence type="ECO:0000256" key="3">
    <source>
        <dbReference type="ARBA" id="ARBA00022475"/>
    </source>
</evidence>
<evidence type="ECO:0000313" key="13">
    <source>
        <dbReference type="Proteomes" id="UP001595892"/>
    </source>
</evidence>
<keyword evidence="4 8" id="KW-0812">Transmembrane</keyword>
<dbReference type="Gene3D" id="1.10.287.1260">
    <property type="match status" value="1"/>
</dbReference>
<dbReference type="InterPro" id="IPR025692">
    <property type="entry name" value="MscS_IM_dom1"/>
</dbReference>
<keyword evidence="6 8" id="KW-0472">Membrane</keyword>
<feature type="transmembrane region" description="Helical" evidence="8">
    <location>
        <begin position="20"/>
        <end position="40"/>
    </location>
</feature>
<accession>A0ABV9NJR8</accession>
<evidence type="ECO:0000313" key="12">
    <source>
        <dbReference type="EMBL" id="MFC4727980.1"/>
    </source>
</evidence>
<dbReference type="InterPro" id="IPR052702">
    <property type="entry name" value="MscS-like_channel"/>
</dbReference>
<dbReference type="Pfam" id="PF21082">
    <property type="entry name" value="MS_channel_3rd"/>
    <property type="match status" value="1"/>
</dbReference>
<evidence type="ECO:0000256" key="7">
    <source>
        <dbReference type="SAM" id="MobiDB-lite"/>
    </source>
</evidence>
<keyword evidence="13" id="KW-1185">Reference proteome</keyword>
<dbReference type="SUPFAM" id="SSF82861">
    <property type="entry name" value="Mechanosensitive channel protein MscS (YggB), transmembrane region"/>
    <property type="match status" value="1"/>
</dbReference>
<feature type="compositionally biased region" description="Pro residues" evidence="7">
    <location>
        <begin position="463"/>
        <end position="475"/>
    </location>
</feature>
<dbReference type="Pfam" id="PF12794">
    <property type="entry name" value="MscS_TM"/>
    <property type="match status" value="1"/>
</dbReference>
<evidence type="ECO:0000256" key="6">
    <source>
        <dbReference type="ARBA" id="ARBA00023136"/>
    </source>
</evidence>
<feature type="domain" description="Mechanosensitive ion channel MscS C-terminal" evidence="11">
    <location>
        <begin position="361"/>
        <end position="443"/>
    </location>
</feature>
<keyword evidence="3" id="KW-1003">Cell membrane</keyword>
<dbReference type="InterPro" id="IPR023408">
    <property type="entry name" value="MscS_beta-dom_sf"/>
</dbReference>
<feature type="transmembrane region" description="Helical" evidence="8">
    <location>
        <begin position="91"/>
        <end position="109"/>
    </location>
</feature>
<sequence length="475" mass="52011">MQFVLIHVFVRQHEVALDVVGRDLLLVWCAVAAWAVWRLLAPDGVWHARRRRAEPSRARRALRVTLMVGAALLAAQVLLGYTVTVGTMVHAFWMSCLAALAVGLVRGLAERWFLLGERRLALFRYRRRRDAARTAAHGTEENVEPDPDSLPLDRVSAQRRRLLRALTVLLAAIALLWIWGPLLPALDRLDEMRPWDSETSLRAILYGLGILAATAVAARNLPGFLEVALSARTRLDASTRYAVTSIARYVIVIGGVTIGLGLLGMRWNNLQWMAAALTVGLGFGLQEIFANFVSGLILLVERPFRIGDQITIGEFTGTVTRIRTRATTLVDFDNREVVVPNKAFITDRLINWTLSDTRTRVVVRATVARDADPDAVHGVLLAAARAHPLVLAEPAPWSSFAGIGPNGLDFELFVHVRALADRGEVVNALNSRIVRDLEAAGIGLAFAQMDLRVREERPGSATAPPPPPAPGPAAG</sequence>
<dbReference type="EMBL" id="JBHSGG010000020">
    <property type="protein sequence ID" value="MFC4727980.1"/>
    <property type="molecule type" value="Genomic_DNA"/>
</dbReference>
<dbReference type="SUPFAM" id="SSF50182">
    <property type="entry name" value="Sm-like ribonucleoproteins"/>
    <property type="match status" value="1"/>
</dbReference>
<evidence type="ECO:0000259" key="10">
    <source>
        <dbReference type="Pfam" id="PF12794"/>
    </source>
</evidence>
<proteinExistence type="inferred from homology"/>
<comment type="similarity">
    <text evidence="2">Belongs to the MscS (TC 1.A.23) family.</text>
</comment>
<reference evidence="13" key="1">
    <citation type="journal article" date="2019" name="Int. J. Syst. Evol. Microbiol.">
        <title>The Global Catalogue of Microorganisms (GCM) 10K type strain sequencing project: providing services to taxonomists for standard genome sequencing and annotation.</title>
        <authorList>
            <consortium name="The Broad Institute Genomics Platform"/>
            <consortium name="The Broad Institute Genome Sequencing Center for Infectious Disease"/>
            <person name="Wu L."/>
            <person name="Ma J."/>
        </authorList>
    </citation>
    <scope>NUCLEOTIDE SEQUENCE [LARGE SCALE GENOMIC DNA]</scope>
    <source>
        <strain evidence="13">CGMCC 1.13574</strain>
    </source>
</reference>
<name>A0ABV9NJR8_9GAMM</name>
<comment type="caution">
    <text evidence="12">The sequence shown here is derived from an EMBL/GenBank/DDBJ whole genome shotgun (WGS) entry which is preliminary data.</text>
</comment>
<evidence type="ECO:0000256" key="5">
    <source>
        <dbReference type="ARBA" id="ARBA00022989"/>
    </source>
</evidence>
<protein>
    <submittedName>
        <fullName evidence="12">Mechanosensitive ion channel domain-containing protein</fullName>
    </submittedName>
</protein>
<feature type="transmembrane region" description="Helical" evidence="8">
    <location>
        <begin position="273"/>
        <end position="300"/>
    </location>
</feature>
<organism evidence="12 13">
    <name type="scientific">Coralloluteibacterium thermophilum</name>
    <dbReference type="NCBI Taxonomy" id="2707049"/>
    <lineage>
        <taxon>Bacteria</taxon>
        <taxon>Pseudomonadati</taxon>
        <taxon>Pseudomonadota</taxon>
        <taxon>Gammaproteobacteria</taxon>
        <taxon>Lysobacterales</taxon>
        <taxon>Lysobacteraceae</taxon>
        <taxon>Coralloluteibacterium</taxon>
    </lineage>
</organism>
<dbReference type="Pfam" id="PF00924">
    <property type="entry name" value="MS_channel_2nd"/>
    <property type="match status" value="1"/>
</dbReference>
<dbReference type="SUPFAM" id="SSF82689">
    <property type="entry name" value="Mechanosensitive channel protein MscS (YggB), C-terminal domain"/>
    <property type="match status" value="1"/>
</dbReference>
<dbReference type="Gene3D" id="3.30.70.100">
    <property type="match status" value="1"/>
</dbReference>
<evidence type="ECO:0000259" key="11">
    <source>
        <dbReference type="Pfam" id="PF21082"/>
    </source>
</evidence>
<feature type="transmembrane region" description="Helical" evidence="8">
    <location>
        <begin position="61"/>
        <end position="79"/>
    </location>
</feature>
<evidence type="ECO:0000256" key="4">
    <source>
        <dbReference type="ARBA" id="ARBA00022692"/>
    </source>
</evidence>
<dbReference type="PANTHER" id="PTHR30347:SF1">
    <property type="entry name" value="MECHANOSENSITIVE CHANNEL MSCK"/>
    <property type="match status" value="1"/>
</dbReference>
<dbReference type="PROSITE" id="PS01246">
    <property type="entry name" value="UPF0003"/>
    <property type="match status" value="1"/>
</dbReference>
<dbReference type="InterPro" id="IPR010920">
    <property type="entry name" value="LSM_dom_sf"/>
</dbReference>
<dbReference type="InterPro" id="IPR049278">
    <property type="entry name" value="MS_channel_C"/>
</dbReference>
<dbReference type="RefSeq" id="WP_377004000.1">
    <property type="nucleotide sequence ID" value="NZ_JBHSGG010000020.1"/>
</dbReference>
<evidence type="ECO:0000256" key="2">
    <source>
        <dbReference type="ARBA" id="ARBA00008017"/>
    </source>
</evidence>
<dbReference type="PANTHER" id="PTHR30347">
    <property type="entry name" value="POTASSIUM CHANNEL RELATED"/>
    <property type="match status" value="1"/>
</dbReference>
<feature type="domain" description="Mechanosensitive ion channel inner membrane" evidence="10">
    <location>
        <begin position="6"/>
        <end position="193"/>
    </location>
</feature>
<feature type="region of interest" description="Disordered" evidence="7">
    <location>
        <begin position="455"/>
        <end position="475"/>
    </location>
</feature>
<dbReference type="InterPro" id="IPR006685">
    <property type="entry name" value="MscS_channel_2nd"/>
</dbReference>
<dbReference type="Proteomes" id="UP001595892">
    <property type="component" value="Unassembled WGS sequence"/>
</dbReference>
<dbReference type="InterPro" id="IPR006686">
    <property type="entry name" value="MscS_channel_CS"/>
</dbReference>
<keyword evidence="5 8" id="KW-1133">Transmembrane helix</keyword>
<gene>
    <name evidence="12" type="ORF">ACFO3Q_07355</name>
</gene>
<feature type="transmembrane region" description="Helical" evidence="8">
    <location>
        <begin position="246"/>
        <end position="267"/>
    </location>
</feature>
<evidence type="ECO:0000259" key="9">
    <source>
        <dbReference type="Pfam" id="PF00924"/>
    </source>
</evidence>
<feature type="domain" description="Mechanosensitive ion channel MscS" evidence="9">
    <location>
        <begin position="288"/>
        <end position="353"/>
    </location>
</feature>
<dbReference type="Gene3D" id="2.30.30.60">
    <property type="match status" value="1"/>
</dbReference>
<feature type="transmembrane region" description="Helical" evidence="8">
    <location>
        <begin position="203"/>
        <end position="225"/>
    </location>
</feature>
<dbReference type="InterPro" id="IPR011014">
    <property type="entry name" value="MscS_channel_TM-2"/>
</dbReference>
<dbReference type="InterPro" id="IPR011066">
    <property type="entry name" value="MscS_channel_C_sf"/>
</dbReference>
<evidence type="ECO:0000256" key="1">
    <source>
        <dbReference type="ARBA" id="ARBA00004651"/>
    </source>
</evidence>
<comment type="subcellular location">
    <subcellularLocation>
        <location evidence="1">Cell membrane</location>
        <topology evidence="1">Multi-pass membrane protein</topology>
    </subcellularLocation>
</comment>
<evidence type="ECO:0000256" key="8">
    <source>
        <dbReference type="SAM" id="Phobius"/>
    </source>
</evidence>